<evidence type="ECO:0000313" key="2">
    <source>
        <dbReference type="EMBL" id="KAK2105952.1"/>
    </source>
</evidence>
<evidence type="ECO:0000256" key="1">
    <source>
        <dbReference type="SAM" id="MobiDB-lite"/>
    </source>
</evidence>
<dbReference type="EMBL" id="JASSZA010000007">
    <property type="protein sequence ID" value="KAK2105952.1"/>
    <property type="molecule type" value="Genomic_DNA"/>
</dbReference>
<feature type="non-terminal residue" evidence="2">
    <location>
        <position position="83"/>
    </location>
</feature>
<reference evidence="2 3" key="1">
    <citation type="submission" date="2023-05" db="EMBL/GenBank/DDBJ databases">
        <title>B98-5 Cell Line De Novo Hybrid Assembly: An Optical Mapping Approach.</title>
        <authorList>
            <person name="Kananen K."/>
            <person name="Auerbach J.A."/>
            <person name="Kautto E."/>
            <person name="Blachly J.S."/>
        </authorList>
    </citation>
    <scope>NUCLEOTIDE SEQUENCE [LARGE SCALE GENOMIC DNA]</scope>
    <source>
        <strain evidence="2">B95-8</strain>
        <tissue evidence="2">Cell line</tissue>
    </source>
</reference>
<dbReference type="Proteomes" id="UP001266305">
    <property type="component" value="Unassembled WGS sequence"/>
</dbReference>
<proteinExistence type="predicted"/>
<feature type="compositionally biased region" description="Polar residues" evidence="1">
    <location>
        <begin position="1"/>
        <end position="16"/>
    </location>
</feature>
<accession>A0ABQ9VC78</accession>
<protein>
    <submittedName>
        <fullName evidence="2">Uncharacterized protein</fullName>
    </submittedName>
</protein>
<feature type="region of interest" description="Disordered" evidence="1">
    <location>
        <begin position="1"/>
        <end position="28"/>
    </location>
</feature>
<organism evidence="2 3">
    <name type="scientific">Saguinus oedipus</name>
    <name type="common">Cotton-top tamarin</name>
    <name type="synonym">Oedipomidas oedipus</name>
    <dbReference type="NCBI Taxonomy" id="9490"/>
    <lineage>
        <taxon>Eukaryota</taxon>
        <taxon>Metazoa</taxon>
        <taxon>Chordata</taxon>
        <taxon>Craniata</taxon>
        <taxon>Vertebrata</taxon>
        <taxon>Euteleostomi</taxon>
        <taxon>Mammalia</taxon>
        <taxon>Eutheria</taxon>
        <taxon>Euarchontoglires</taxon>
        <taxon>Primates</taxon>
        <taxon>Haplorrhini</taxon>
        <taxon>Platyrrhini</taxon>
        <taxon>Cebidae</taxon>
        <taxon>Callitrichinae</taxon>
        <taxon>Saguinus</taxon>
    </lineage>
</organism>
<evidence type="ECO:0000313" key="3">
    <source>
        <dbReference type="Proteomes" id="UP001266305"/>
    </source>
</evidence>
<gene>
    <name evidence="2" type="ORF">P7K49_015466</name>
</gene>
<sequence length="83" mass="9411">MERQMRGQNPKASASSEGPEHHEWEVEPGLGYGAEERFQALHAASAGTELYQIPQWQVQYDECQDLSLTLNRKSWTTCAGQME</sequence>
<comment type="caution">
    <text evidence="2">The sequence shown here is derived from an EMBL/GenBank/DDBJ whole genome shotgun (WGS) entry which is preliminary data.</text>
</comment>
<keyword evidence="3" id="KW-1185">Reference proteome</keyword>
<name>A0ABQ9VC78_SAGOE</name>